<evidence type="ECO:0000259" key="4">
    <source>
        <dbReference type="SMART" id="SM00322"/>
    </source>
</evidence>
<dbReference type="AlphaFoldDB" id="A0A8S2FPJ8"/>
<accession>A0A8S2FPJ8</accession>
<evidence type="ECO:0000313" key="5">
    <source>
        <dbReference type="EMBL" id="CAF1530048.1"/>
    </source>
</evidence>
<dbReference type="Pfam" id="PF00013">
    <property type="entry name" value="KH_1"/>
    <property type="match status" value="1"/>
</dbReference>
<evidence type="ECO:0000256" key="3">
    <source>
        <dbReference type="SAM" id="MobiDB-lite"/>
    </source>
</evidence>
<feature type="non-terminal residue" evidence="5">
    <location>
        <position position="1"/>
    </location>
</feature>
<proteinExistence type="predicted"/>
<reference evidence="5" key="1">
    <citation type="submission" date="2021-02" db="EMBL/GenBank/DDBJ databases">
        <authorList>
            <person name="Nowell W R."/>
        </authorList>
    </citation>
    <scope>NUCLEOTIDE SEQUENCE</scope>
</reference>
<protein>
    <recommendedName>
        <fullName evidence="4">K Homology domain-containing protein</fullName>
    </recommendedName>
</protein>
<organism evidence="5 7">
    <name type="scientific">Didymodactylos carnosus</name>
    <dbReference type="NCBI Taxonomy" id="1234261"/>
    <lineage>
        <taxon>Eukaryota</taxon>
        <taxon>Metazoa</taxon>
        <taxon>Spiralia</taxon>
        <taxon>Gnathifera</taxon>
        <taxon>Rotifera</taxon>
        <taxon>Eurotatoria</taxon>
        <taxon>Bdelloidea</taxon>
        <taxon>Philodinida</taxon>
        <taxon>Philodinidae</taxon>
        <taxon>Didymodactylos</taxon>
    </lineage>
</organism>
<evidence type="ECO:0000313" key="6">
    <source>
        <dbReference type="EMBL" id="CAF4316973.1"/>
    </source>
</evidence>
<dbReference type="InterPro" id="IPR036612">
    <property type="entry name" value="KH_dom_type_1_sf"/>
</dbReference>
<feature type="domain" description="K Homology" evidence="4">
    <location>
        <begin position="60"/>
        <end position="128"/>
    </location>
</feature>
<dbReference type="PROSITE" id="PS50084">
    <property type="entry name" value="KH_TYPE_1"/>
    <property type="match status" value="1"/>
</dbReference>
<dbReference type="InterPro" id="IPR004087">
    <property type="entry name" value="KH_dom"/>
</dbReference>
<dbReference type="Gene3D" id="3.30.1370.10">
    <property type="entry name" value="K Homology domain, type 1"/>
    <property type="match status" value="1"/>
</dbReference>
<dbReference type="Proteomes" id="UP000682733">
    <property type="component" value="Unassembled WGS sequence"/>
</dbReference>
<evidence type="ECO:0000256" key="2">
    <source>
        <dbReference type="PROSITE-ProRule" id="PRU00117"/>
    </source>
</evidence>
<dbReference type="SMART" id="SM00322">
    <property type="entry name" value="KH"/>
    <property type="match status" value="1"/>
</dbReference>
<gene>
    <name evidence="5" type="ORF">OVA965_LOCUS38207</name>
    <name evidence="6" type="ORF">TMI583_LOCUS39373</name>
</gene>
<dbReference type="EMBL" id="CAJOBA010059561">
    <property type="protein sequence ID" value="CAF4316973.1"/>
    <property type="molecule type" value="Genomic_DNA"/>
</dbReference>
<dbReference type="Proteomes" id="UP000677228">
    <property type="component" value="Unassembled WGS sequence"/>
</dbReference>
<dbReference type="PANTHER" id="PTHR10288">
    <property type="entry name" value="KH DOMAIN CONTAINING RNA BINDING PROTEIN"/>
    <property type="match status" value="1"/>
</dbReference>
<comment type="caution">
    <text evidence="5">The sequence shown here is derived from an EMBL/GenBank/DDBJ whole genome shotgun (WGS) entry which is preliminary data.</text>
</comment>
<sequence length="150" mass="16918">VWNDPDLWLSQVKHAGTILRHNFFPLEDKRIKMDNKNSNNKRGADDPNQDNNNNKRSRSAKVDLRFLVASRDAGAIIGRGGKNIQQLRTKHKTIIQVPDCDGPERILTIGGEIDACIDCLTDVLPTMADNQRLRQDQNELRALIHQSQAG</sequence>
<keyword evidence="1" id="KW-0677">Repeat</keyword>
<feature type="region of interest" description="Disordered" evidence="3">
    <location>
        <begin position="30"/>
        <end position="59"/>
    </location>
</feature>
<dbReference type="EMBL" id="CAJNOK010037341">
    <property type="protein sequence ID" value="CAF1530048.1"/>
    <property type="molecule type" value="Genomic_DNA"/>
</dbReference>
<name>A0A8S2FPJ8_9BILA</name>
<dbReference type="SUPFAM" id="SSF54791">
    <property type="entry name" value="Eukaryotic type KH-domain (KH-domain type I)"/>
    <property type="match status" value="1"/>
</dbReference>
<evidence type="ECO:0000313" key="7">
    <source>
        <dbReference type="Proteomes" id="UP000677228"/>
    </source>
</evidence>
<dbReference type="CDD" id="cd22432">
    <property type="entry name" value="KH-I_HNRNPK_rpt1"/>
    <property type="match status" value="1"/>
</dbReference>
<keyword evidence="2" id="KW-0694">RNA-binding</keyword>
<dbReference type="GO" id="GO:0003723">
    <property type="term" value="F:RNA binding"/>
    <property type="evidence" value="ECO:0007669"/>
    <property type="project" value="UniProtKB-UniRule"/>
</dbReference>
<dbReference type="InterPro" id="IPR004088">
    <property type="entry name" value="KH_dom_type_1"/>
</dbReference>
<evidence type="ECO:0000256" key="1">
    <source>
        <dbReference type="ARBA" id="ARBA00022737"/>
    </source>
</evidence>